<gene>
    <name evidence="1" type="ORF">CLUMA_CG012314</name>
</gene>
<evidence type="ECO:0000313" key="2">
    <source>
        <dbReference type="Proteomes" id="UP000183832"/>
    </source>
</evidence>
<organism evidence="1 2">
    <name type="scientific">Clunio marinus</name>
    <dbReference type="NCBI Taxonomy" id="568069"/>
    <lineage>
        <taxon>Eukaryota</taxon>
        <taxon>Metazoa</taxon>
        <taxon>Ecdysozoa</taxon>
        <taxon>Arthropoda</taxon>
        <taxon>Hexapoda</taxon>
        <taxon>Insecta</taxon>
        <taxon>Pterygota</taxon>
        <taxon>Neoptera</taxon>
        <taxon>Endopterygota</taxon>
        <taxon>Diptera</taxon>
        <taxon>Nematocera</taxon>
        <taxon>Chironomoidea</taxon>
        <taxon>Chironomidae</taxon>
        <taxon>Clunio</taxon>
    </lineage>
</organism>
<sequence length="68" mass="7836">MIPHKAIHASCYSNSPKRHSTSIKLMNLMKETLITITHKCLNMSQFKSKSRTLPIRMKQPETIKKNIA</sequence>
<dbReference type="Proteomes" id="UP000183832">
    <property type="component" value="Unassembled WGS sequence"/>
</dbReference>
<proteinExistence type="predicted"/>
<protein>
    <submittedName>
        <fullName evidence="1">CLUMA_CG012314, isoform A</fullName>
    </submittedName>
</protein>
<dbReference type="EMBL" id="CVRI01000048">
    <property type="protein sequence ID" value="CRK98661.1"/>
    <property type="molecule type" value="Genomic_DNA"/>
</dbReference>
<name>A0A1J1IEI1_9DIPT</name>
<reference evidence="1 2" key="1">
    <citation type="submission" date="2015-04" db="EMBL/GenBank/DDBJ databases">
        <authorList>
            <person name="Syromyatnikov M.Y."/>
            <person name="Popov V.N."/>
        </authorList>
    </citation>
    <scope>NUCLEOTIDE SEQUENCE [LARGE SCALE GENOMIC DNA]</scope>
</reference>
<dbReference type="AlphaFoldDB" id="A0A1J1IEI1"/>
<evidence type="ECO:0000313" key="1">
    <source>
        <dbReference type="EMBL" id="CRK98661.1"/>
    </source>
</evidence>
<accession>A0A1J1IEI1</accession>
<keyword evidence="2" id="KW-1185">Reference proteome</keyword>